<evidence type="ECO:0000256" key="1">
    <source>
        <dbReference type="SAM" id="MobiDB-lite"/>
    </source>
</evidence>
<name>A0A7V7PMG7_9HYPH</name>
<evidence type="ECO:0000313" key="2">
    <source>
        <dbReference type="EMBL" id="KAB0678440.1"/>
    </source>
</evidence>
<protein>
    <submittedName>
        <fullName evidence="2">Uncharacterized protein</fullName>
    </submittedName>
</protein>
<gene>
    <name evidence="2" type="ORF">F6X38_15500</name>
</gene>
<feature type="region of interest" description="Disordered" evidence="1">
    <location>
        <begin position="1"/>
        <end position="51"/>
    </location>
</feature>
<dbReference type="EMBL" id="VZDO01000013">
    <property type="protein sequence ID" value="KAB0678440.1"/>
    <property type="molecule type" value="Genomic_DNA"/>
</dbReference>
<reference evidence="2 3" key="1">
    <citation type="submission" date="2019-09" db="EMBL/GenBank/DDBJ databases">
        <title>YIM 132180 draft genome.</title>
        <authorList>
            <person name="Zhang K."/>
        </authorList>
    </citation>
    <scope>NUCLEOTIDE SEQUENCE [LARGE SCALE GENOMIC DNA]</scope>
    <source>
        <strain evidence="2 3">YIM 132180</strain>
    </source>
</reference>
<dbReference type="RefSeq" id="WP_150971160.1">
    <property type="nucleotide sequence ID" value="NZ_VZDO01000013.1"/>
</dbReference>
<evidence type="ECO:0000313" key="3">
    <source>
        <dbReference type="Proteomes" id="UP000432089"/>
    </source>
</evidence>
<sequence length="90" mass="9971">MSSEPPDHGSPSRGGRRGERRRQGPANAGPPIGVRRRRLRTPAQKAVPRAQSEIERRMIVELPDPLPVTACELDVLERYLGRLIDGILNA</sequence>
<dbReference type="Proteomes" id="UP000432089">
    <property type="component" value="Unassembled WGS sequence"/>
</dbReference>
<dbReference type="AlphaFoldDB" id="A0A7V7PMG7"/>
<accession>A0A7V7PMG7</accession>
<keyword evidence="3" id="KW-1185">Reference proteome</keyword>
<comment type="caution">
    <text evidence="2">The sequence shown here is derived from an EMBL/GenBank/DDBJ whole genome shotgun (WGS) entry which is preliminary data.</text>
</comment>
<organism evidence="2 3">
    <name type="scientific">Plantimonas leprariae</name>
    <dbReference type="NCBI Taxonomy" id="2615207"/>
    <lineage>
        <taxon>Bacteria</taxon>
        <taxon>Pseudomonadati</taxon>
        <taxon>Pseudomonadota</taxon>
        <taxon>Alphaproteobacteria</taxon>
        <taxon>Hyphomicrobiales</taxon>
        <taxon>Aurantimonadaceae</taxon>
        <taxon>Plantimonas</taxon>
    </lineage>
</organism>
<proteinExistence type="predicted"/>